<dbReference type="GO" id="GO:0004747">
    <property type="term" value="F:ribokinase activity"/>
    <property type="evidence" value="ECO:0007669"/>
    <property type="project" value="UniProtKB-UniRule"/>
</dbReference>
<sequence>MNSSSRVAVVGTLNLDQVVHVERLPADGETVLGLSQTERPGGKGANQAAAAAAITSTSLIAAVGDDAAGTTMLEYQRAQGVDVEHVRRVTGLSGRAVIEVDADGTNRIIVLSGANAELTADRVTASLDALDPEVVLTQLESPREVTDAAARWCRAHLRRFVLNPSPVAALDDSILALADPLVVNEIEAAYYGTADDLELLAQRLRSRCTSAVITLGAEGVLVVDDGRVTRINVRGVTAVDTTGAGDVFAGTLVAHLAAGIELPEAASLAADTATDFVSRSRN</sequence>
<feature type="domain" description="Cyclic nucleotide-binding" evidence="10">
    <location>
        <begin position="217"/>
        <end position="282"/>
    </location>
</feature>
<dbReference type="EMBL" id="JAAXPC010000008">
    <property type="protein sequence ID" value="NKY02953.1"/>
    <property type="molecule type" value="Genomic_DNA"/>
</dbReference>
<dbReference type="SUPFAM" id="SSF53613">
    <property type="entry name" value="Ribokinase-like"/>
    <property type="match status" value="1"/>
</dbReference>
<keyword evidence="6 9" id="KW-0460">Magnesium</keyword>
<evidence type="ECO:0000256" key="2">
    <source>
        <dbReference type="ARBA" id="ARBA00022723"/>
    </source>
</evidence>
<evidence type="ECO:0000313" key="12">
    <source>
        <dbReference type="Proteomes" id="UP000563898"/>
    </source>
</evidence>
<dbReference type="InterPro" id="IPR011611">
    <property type="entry name" value="PfkB_dom"/>
</dbReference>
<feature type="binding site" evidence="9">
    <location>
        <position position="140"/>
    </location>
    <ligand>
        <name>substrate</name>
    </ligand>
</feature>
<feature type="active site" description="Proton acceptor" evidence="9">
    <location>
        <position position="246"/>
    </location>
</feature>
<feature type="binding site" evidence="9">
    <location>
        <begin position="245"/>
        <end position="246"/>
    </location>
    <ligand>
        <name>ATP</name>
        <dbReference type="ChEBI" id="CHEBI:30616"/>
    </ligand>
</feature>
<evidence type="ECO:0000313" key="11">
    <source>
        <dbReference type="EMBL" id="NKY02953.1"/>
    </source>
</evidence>
<comment type="activity regulation">
    <text evidence="9">Activated by a monovalent cation that binds near, but not in, the active site. The most likely occupant of the site in vivo is potassium. Ion binding induces a conformational change that may alter substrate affinity.</text>
</comment>
<dbReference type="InterPro" id="IPR000595">
    <property type="entry name" value="cNMP-bd_dom"/>
</dbReference>
<dbReference type="Pfam" id="PF00294">
    <property type="entry name" value="PfkB"/>
    <property type="match status" value="1"/>
</dbReference>
<dbReference type="CDD" id="cd01174">
    <property type="entry name" value="ribokinase"/>
    <property type="match status" value="1"/>
</dbReference>
<dbReference type="UniPathway" id="UPA00916">
    <property type="reaction ID" value="UER00889"/>
</dbReference>
<feature type="binding site" evidence="9">
    <location>
        <position position="242"/>
    </location>
    <ligand>
        <name>K(+)</name>
        <dbReference type="ChEBI" id="CHEBI:29103"/>
    </ligand>
</feature>
<comment type="subunit">
    <text evidence="9">Homodimer.</text>
</comment>
<dbReference type="InterPro" id="IPR029056">
    <property type="entry name" value="Ribokinase-like"/>
</dbReference>
<evidence type="ECO:0000256" key="1">
    <source>
        <dbReference type="ARBA" id="ARBA00022679"/>
    </source>
</evidence>
<feature type="binding site" evidence="9">
    <location>
        <position position="261"/>
    </location>
    <ligand>
        <name>K(+)</name>
        <dbReference type="ChEBI" id="CHEBI:29103"/>
    </ligand>
</feature>
<dbReference type="GO" id="GO:0019303">
    <property type="term" value="P:D-ribose catabolic process"/>
    <property type="evidence" value="ECO:0007669"/>
    <property type="project" value="UniProtKB-UniRule"/>
</dbReference>
<keyword evidence="8 9" id="KW-0119">Carbohydrate metabolism</keyword>
<reference evidence="11 12" key="1">
    <citation type="submission" date="2020-04" db="EMBL/GenBank/DDBJ databases">
        <title>MicrobeNet Type strains.</title>
        <authorList>
            <person name="Nicholson A.C."/>
        </authorList>
    </citation>
    <scope>NUCLEOTIDE SEQUENCE [LARGE SCALE GENOMIC DNA]</scope>
    <source>
        <strain evidence="11 12">ATCC BAA-14</strain>
    </source>
</reference>
<protein>
    <recommendedName>
        <fullName evidence="9">Ribokinase</fullName>
        <shortName evidence="9">RK</shortName>
        <ecNumber evidence="9">2.7.1.15</ecNumber>
    </recommendedName>
</protein>
<dbReference type="GO" id="GO:0005829">
    <property type="term" value="C:cytosol"/>
    <property type="evidence" value="ECO:0007669"/>
    <property type="project" value="TreeGrafter"/>
</dbReference>
<keyword evidence="5 9" id="KW-0067">ATP-binding</keyword>
<accession>A0A846WQD9</accession>
<comment type="function">
    <text evidence="9">Catalyzes the phosphorylation of ribose at O-5 in a reaction requiring ATP and magnesium. The resulting D-ribose-5-phosphate can then be used either for sythesis of nucleotides, histidine, and tryptophan, or as a component of the pentose phosphate pathway.</text>
</comment>
<dbReference type="PANTHER" id="PTHR10584">
    <property type="entry name" value="SUGAR KINASE"/>
    <property type="match status" value="1"/>
</dbReference>
<dbReference type="GO" id="GO:0046872">
    <property type="term" value="F:metal ion binding"/>
    <property type="evidence" value="ECO:0007669"/>
    <property type="project" value="UniProtKB-KW"/>
</dbReference>
<dbReference type="PRINTS" id="PR00990">
    <property type="entry name" value="RIBOKINASE"/>
</dbReference>
<comment type="pathway">
    <text evidence="9">Carbohydrate metabolism; D-ribose degradation; D-ribose 5-phosphate from beta-D-ribopyranose: step 2/2.</text>
</comment>
<feature type="binding site" evidence="9">
    <location>
        <begin position="214"/>
        <end position="219"/>
    </location>
    <ligand>
        <name>ATP</name>
        <dbReference type="ChEBI" id="CHEBI:30616"/>
    </ligand>
</feature>
<dbReference type="Proteomes" id="UP000563898">
    <property type="component" value="Unassembled WGS sequence"/>
</dbReference>
<comment type="similarity">
    <text evidence="9">Belongs to the carbohydrate kinase PfkB family. Ribokinase subfamily.</text>
</comment>
<proteinExistence type="inferred from homology"/>
<feature type="binding site" evidence="9">
    <location>
        <position position="184"/>
    </location>
    <ligand>
        <name>ATP</name>
        <dbReference type="ChEBI" id="CHEBI:30616"/>
    </ligand>
</feature>
<evidence type="ECO:0000259" key="10">
    <source>
        <dbReference type="PROSITE" id="PS50042"/>
    </source>
</evidence>
<dbReference type="PROSITE" id="PS50042">
    <property type="entry name" value="CNMP_BINDING_3"/>
    <property type="match status" value="1"/>
</dbReference>
<evidence type="ECO:0000256" key="6">
    <source>
        <dbReference type="ARBA" id="ARBA00022842"/>
    </source>
</evidence>
<feature type="binding site" evidence="9">
    <location>
        <begin position="14"/>
        <end position="16"/>
    </location>
    <ligand>
        <name>substrate</name>
    </ligand>
</feature>
<evidence type="ECO:0000256" key="3">
    <source>
        <dbReference type="ARBA" id="ARBA00022741"/>
    </source>
</evidence>
<comment type="cofactor">
    <cofactor evidence="9">
        <name>Mg(2+)</name>
        <dbReference type="ChEBI" id="CHEBI:18420"/>
    </cofactor>
    <text evidence="9">Requires a divalent cation, most likely magnesium in vivo, as an electrophilic catalyst to aid phosphoryl group transfer. It is the chelate of the metal and the nucleotide that is the actual substrate.</text>
</comment>
<dbReference type="InterPro" id="IPR011877">
    <property type="entry name" value="Ribokinase"/>
</dbReference>
<dbReference type="GO" id="GO:0005524">
    <property type="term" value="F:ATP binding"/>
    <property type="evidence" value="ECO:0007669"/>
    <property type="project" value="UniProtKB-UniRule"/>
</dbReference>
<keyword evidence="3 9" id="KW-0547">Nucleotide-binding</keyword>
<dbReference type="RefSeq" id="WP_006371737.1">
    <property type="nucleotide sequence ID" value="NZ_JAAXPC010000008.1"/>
</dbReference>
<comment type="caution">
    <text evidence="9">Lacks conserved residue(s) required for the propagation of feature annotation.</text>
</comment>
<dbReference type="HAMAP" id="MF_01987">
    <property type="entry name" value="Ribokinase"/>
    <property type="match status" value="1"/>
</dbReference>
<keyword evidence="2 9" id="KW-0479">Metal-binding</keyword>
<evidence type="ECO:0000256" key="5">
    <source>
        <dbReference type="ARBA" id="ARBA00022840"/>
    </source>
</evidence>
<evidence type="ECO:0000256" key="9">
    <source>
        <dbReference type="HAMAP-Rule" id="MF_01987"/>
    </source>
</evidence>
<feature type="binding site" evidence="9">
    <location>
        <position position="240"/>
    </location>
    <ligand>
        <name>K(+)</name>
        <dbReference type="ChEBI" id="CHEBI:29103"/>
    </ligand>
</feature>
<dbReference type="AlphaFoldDB" id="A0A846WQD9"/>
<evidence type="ECO:0000256" key="8">
    <source>
        <dbReference type="ARBA" id="ARBA00023277"/>
    </source>
</evidence>
<comment type="caution">
    <text evidence="11">The sequence shown here is derived from an EMBL/GenBank/DDBJ whole genome shotgun (WGS) entry which is preliminary data.</text>
</comment>
<gene>
    <name evidence="9" type="primary">rbsK</name>
    <name evidence="11" type="ORF">HGA05_15390</name>
</gene>
<keyword evidence="4 9" id="KW-0418">Kinase</keyword>
<feature type="binding site" evidence="9">
    <location>
        <position position="264"/>
    </location>
    <ligand>
        <name>K(+)</name>
        <dbReference type="ChEBI" id="CHEBI:29103"/>
    </ligand>
</feature>
<name>A0A846WQD9_9ACTN</name>
<evidence type="ECO:0000256" key="4">
    <source>
        <dbReference type="ARBA" id="ARBA00022777"/>
    </source>
</evidence>
<feature type="binding site" evidence="9">
    <location>
        <begin position="42"/>
        <end position="46"/>
    </location>
    <ligand>
        <name>substrate</name>
    </ligand>
</feature>
<comment type="catalytic activity">
    <reaction evidence="9">
        <text>D-ribose + ATP = D-ribose 5-phosphate + ADP + H(+)</text>
        <dbReference type="Rhea" id="RHEA:13697"/>
        <dbReference type="ChEBI" id="CHEBI:15378"/>
        <dbReference type="ChEBI" id="CHEBI:30616"/>
        <dbReference type="ChEBI" id="CHEBI:47013"/>
        <dbReference type="ChEBI" id="CHEBI:78346"/>
        <dbReference type="ChEBI" id="CHEBI:456216"/>
        <dbReference type="EC" id="2.7.1.15"/>
    </reaction>
</comment>
<keyword evidence="7 9" id="KW-0630">Potassium</keyword>
<keyword evidence="9" id="KW-0963">Cytoplasm</keyword>
<dbReference type="PANTHER" id="PTHR10584:SF166">
    <property type="entry name" value="RIBOKINASE"/>
    <property type="match status" value="1"/>
</dbReference>
<dbReference type="EC" id="2.7.1.15" evidence="9"/>
<comment type="subcellular location">
    <subcellularLocation>
        <location evidence="9">Cytoplasm</location>
    </subcellularLocation>
</comment>
<dbReference type="InterPro" id="IPR002139">
    <property type="entry name" value="Ribo/fructo_kinase"/>
</dbReference>
<evidence type="ECO:0000256" key="7">
    <source>
        <dbReference type="ARBA" id="ARBA00022958"/>
    </source>
</evidence>
<feature type="binding site" evidence="9">
    <location>
        <position position="246"/>
    </location>
    <ligand>
        <name>substrate</name>
    </ligand>
</feature>
<organism evidence="11 12">
    <name type="scientific">Gordonia polyisoprenivorans</name>
    <dbReference type="NCBI Taxonomy" id="84595"/>
    <lineage>
        <taxon>Bacteria</taxon>
        <taxon>Bacillati</taxon>
        <taxon>Actinomycetota</taxon>
        <taxon>Actinomycetes</taxon>
        <taxon>Mycobacteriales</taxon>
        <taxon>Gordoniaceae</taxon>
        <taxon>Gordonia</taxon>
    </lineage>
</organism>
<dbReference type="Gene3D" id="3.40.1190.20">
    <property type="match status" value="1"/>
</dbReference>
<keyword evidence="1 9" id="KW-0808">Transferase</keyword>